<evidence type="ECO:0000259" key="1">
    <source>
        <dbReference type="Pfam" id="PF12697"/>
    </source>
</evidence>
<comment type="caution">
    <text evidence="2">The sequence shown here is derived from an EMBL/GenBank/DDBJ whole genome shotgun (WGS) entry which is preliminary data.</text>
</comment>
<dbReference type="SUPFAM" id="SSF53474">
    <property type="entry name" value="alpha/beta-Hydrolases"/>
    <property type="match status" value="1"/>
</dbReference>
<organism evidence="2 3">
    <name type="scientific">Burkholderia contaminans</name>
    <dbReference type="NCBI Taxonomy" id="488447"/>
    <lineage>
        <taxon>Bacteria</taxon>
        <taxon>Pseudomonadati</taxon>
        <taxon>Pseudomonadota</taxon>
        <taxon>Betaproteobacteria</taxon>
        <taxon>Burkholderiales</taxon>
        <taxon>Burkholderiaceae</taxon>
        <taxon>Burkholderia</taxon>
        <taxon>Burkholderia cepacia complex</taxon>
    </lineage>
</organism>
<dbReference type="PANTHER" id="PTHR43194">
    <property type="entry name" value="HYDROLASE ALPHA/BETA FOLD FAMILY"/>
    <property type="match status" value="1"/>
</dbReference>
<dbReference type="InterPro" id="IPR000073">
    <property type="entry name" value="AB_hydrolase_1"/>
</dbReference>
<reference evidence="2 3" key="1">
    <citation type="submission" date="2018-08" db="EMBL/GenBank/DDBJ databases">
        <title>Comparative analysis of Burkholderia isolates from Puerto Rico.</title>
        <authorList>
            <person name="Hall C."/>
            <person name="Sahl J."/>
            <person name="Wagner D."/>
        </authorList>
    </citation>
    <scope>NUCLEOTIDE SEQUENCE [LARGE SCALE GENOMIC DNA]</scope>
    <source>
        <strain evidence="2 3">Bp9001</strain>
    </source>
</reference>
<accession>A0A3N8RZL2</accession>
<dbReference type="AlphaFoldDB" id="A0A3N8RZL2"/>
<dbReference type="EMBL" id="QTQX01000001">
    <property type="protein sequence ID" value="RQT37456.1"/>
    <property type="molecule type" value="Genomic_DNA"/>
</dbReference>
<dbReference type="GO" id="GO:0016787">
    <property type="term" value="F:hydrolase activity"/>
    <property type="evidence" value="ECO:0007669"/>
    <property type="project" value="UniProtKB-KW"/>
</dbReference>
<name>A0A3N8RZL2_9BURK</name>
<dbReference type="Pfam" id="PF12697">
    <property type="entry name" value="Abhydrolase_6"/>
    <property type="match status" value="1"/>
</dbReference>
<sequence length="304" mass="32713">MSTIDNLQLAASSRRNARMSYAKFAELRQVRTRYLESALPTDAACVVFIHGGIAFVDTLGMSANLWEHNIGAIAPTVATYSYDVPDHSHPAIATLDDVVEHARALIDHTGFRQVHLVGHGDGGIVALKLALGNIDAVSSVTVVGSNAAPLGDAVADFTISDPPAPLASRHAQRWLAERLSHSEHHLGVGGYLDEAVDAAARRADASDALRRQRMRASVARARAEIFARCRDGGVSVPVMLVCGFQDPIVSPKHALALFEILSERTSRVQLRFVNRAGNMPFRERPDEFNAAIAGFVGALQGPEQ</sequence>
<evidence type="ECO:0000313" key="2">
    <source>
        <dbReference type="EMBL" id="RQT37456.1"/>
    </source>
</evidence>
<keyword evidence="2" id="KW-0378">Hydrolase</keyword>
<dbReference type="PANTHER" id="PTHR43194:SF2">
    <property type="entry name" value="PEROXISOMAL MEMBRANE PROTEIN LPX1"/>
    <property type="match status" value="1"/>
</dbReference>
<proteinExistence type="predicted"/>
<dbReference type="InterPro" id="IPR029058">
    <property type="entry name" value="AB_hydrolase_fold"/>
</dbReference>
<dbReference type="Gene3D" id="3.40.50.1820">
    <property type="entry name" value="alpha/beta hydrolase"/>
    <property type="match status" value="1"/>
</dbReference>
<evidence type="ECO:0000313" key="3">
    <source>
        <dbReference type="Proteomes" id="UP000269271"/>
    </source>
</evidence>
<protein>
    <submittedName>
        <fullName evidence="2">Alpha/beta hydrolase</fullName>
    </submittedName>
</protein>
<feature type="domain" description="AB hydrolase-1" evidence="1">
    <location>
        <begin position="46"/>
        <end position="291"/>
    </location>
</feature>
<gene>
    <name evidence="2" type="ORF">DF037_01635</name>
</gene>
<dbReference type="Proteomes" id="UP000269271">
    <property type="component" value="Unassembled WGS sequence"/>
</dbReference>
<dbReference type="InterPro" id="IPR050228">
    <property type="entry name" value="Carboxylesterase_BioH"/>
</dbReference>